<gene>
    <name evidence="2" type="ORF">TSOC_001922</name>
</gene>
<dbReference type="EMBL" id="PGGS01000034">
    <property type="protein sequence ID" value="PNH11239.1"/>
    <property type="molecule type" value="Genomic_DNA"/>
</dbReference>
<reference evidence="2 3" key="1">
    <citation type="journal article" date="2017" name="Mol. Biol. Evol.">
        <title>The 4-celled Tetrabaena socialis nuclear genome reveals the essential components for genetic control of cell number at the origin of multicellularity in the volvocine lineage.</title>
        <authorList>
            <person name="Featherston J."/>
            <person name="Arakaki Y."/>
            <person name="Hanschen E.R."/>
            <person name="Ferris P.J."/>
            <person name="Michod R.E."/>
            <person name="Olson B.J.S.C."/>
            <person name="Nozaki H."/>
            <person name="Durand P.M."/>
        </authorList>
    </citation>
    <scope>NUCLEOTIDE SEQUENCE [LARGE SCALE GENOMIC DNA]</scope>
    <source>
        <strain evidence="2 3">NIES-571</strain>
    </source>
</reference>
<comment type="caution">
    <text evidence="2">The sequence shown here is derived from an EMBL/GenBank/DDBJ whole genome shotgun (WGS) entry which is preliminary data.</text>
</comment>
<evidence type="ECO:0000256" key="1">
    <source>
        <dbReference type="SAM" id="MobiDB-lite"/>
    </source>
</evidence>
<evidence type="ECO:0000313" key="3">
    <source>
        <dbReference type="Proteomes" id="UP000236333"/>
    </source>
</evidence>
<protein>
    <submittedName>
        <fullName evidence="2">Uncharacterized protein</fullName>
    </submittedName>
</protein>
<proteinExistence type="predicted"/>
<sequence>MRGASGAASLGPSSLAAASALSAALPPNAAWPAAAAARWLASSGPARSQQTPKAPKPASPAPSPAPPAPPPGPLNFSLRPSALSLLFPTWLQARHAAARRDHLLALLSAHELLATGLPPADKAHVLIPLLPTI</sequence>
<dbReference type="AlphaFoldDB" id="A0A2J8AFE1"/>
<name>A0A2J8AFE1_9CHLO</name>
<organism evidence="2 3">
    <name type="scientific">Tetrabaena socialis</name>
    <dbReference type="NCBI Taxonomy" id="47790"/>
    <lineage>
        <taxon>Eukaryota</taxon>
        <taxon>Viridiplantae</taxon>
        <taxon>Chlorophyta</taxon>
        <taxon>core chlorophytes</taxon>
        <taxon>Chlorophyceae</taxon>
        <taxon>CS clade</taxon>
        <taxon>Chlamydomonadales</taxon>
        <taxon>Tetrabaenaceae</taxon>
        <taxon>Tetrabaena</taxon>
    </lineage>
</organism>
<accession>A0A2J8AFE1</accession>
<feature type="compositionally biased region" description="Pro residues" evidence="1">
    <location>
        <begin position="54"/>
        <end position="73"/>
    </location>
</feature>
<keyword evidence="3" id="KW-1185">Reference proteome</keyword>
<dbReference type="Proteomes" id="UP000236333">
    <property type="component" value="Unassembled WGS sequence"/>
</dbReference>
<feature type="region of interest" description="Disordered" evidence="1">
    <location>
        <begin position="41"/>
        <end position="76"/>
    </location>
</feature>
<evidence type="ECO:0000313" key="2">
    <source>
        <dbReference type="EMBL" id="PNH11239.1"/>
    </source>
</evidence>